<dbReference type="SUPFAM" id="SSF55811">
    <property type="entry name" value="Nudix"/>
    <property type="match status" value="1"/>
</dbReference>
<evidence type="ECO:0000313" key="8">
    <source>
        <dbReference type="EMBL" id="SDU50073.1"/>
    </source>
</evidence>
<proteinExistence type="predicted"/>
<dbReference type="InterPro" id="IPR015797">
    <property type="entry name" value="NUDIX_hydrolase-like_dom_sf"/>
</dbReference>
<comment type="cofactor">
    <cofactor evidence="2">
        <name>Mg(2+)</name>
        <dbReference type="ChEBI" id="CHEBI:18420"/>
    </cofactor>
</comment>
<name>A0A1H2J0Y3_9BACT</name>
<dbReference type="PANTHER" id="PTHR12318:SF0">
    <property type="entry name" value="ACYL-COENZYME A DIPHOSPHATASE NUDT19"/>
    <property type="match status" value="1"/>
</dbReference>
<dbReference type="GO" id="GO:0016818">
    <property type="term" value="F:hydrolase activity, acting on acid anhydrides, in phosphorus-containing anhydrides"/>
    <property type="evidence" value="ECO:0007669"/>
    <property type="project" value="InterPro"/>
</dbReference>
<evidence type="ECO:0000256" key="2">
    <source>
        <dbReference type="ARBA" id="ARBA00001946"/>
    </source>
</evidence>
<dbReference type="EMBL" id="FNLL01000010">
    <property type="protein sequence ID" value="SDU50073.1"/>
    <property type="molecule type" value="Genomic_DNA"/>
</dbReference>
<dbReference type="RefSeq" id="WP_092236382.1">
    <property type="nucleotide sequence ID" value="NZ_FNLL01000010.1"/>
</dbReference>
<evidence type="ECO:0000256" key="3">
    <source>
        <dbReference type="ARBA" id="ARBA00022723"/>
    </source>
</evidence>
<dbReference type="PANTHER" id="PTHR12318">
    <property type="entry name" value="TESTOSTERONE-REGULATED PROTEIN RP2"/>
    <property type="match status" value="1"/>
</dbReference>
<gene>
    <name evidence="8" type="ORF">SAMN04487931_11075</name>
</gene>
<dbReference type="CDD" id="cd18870">
    <property type="entry name" value="NUDIX_AcylCoAdiphos_Nudt19"/>
    <property type="match status" value="1"/>
</dbReference>
<evidence type="ECO:0000256" key="6">
    <source>
        <dbReference type="ARBA" id="ARBA00023211"/>
    </source>
</evidence>
<evidence type="ECO:0000256" key="5">
    <source>
        <dbReference type="ARBA" id="ARBA00022842"/>
    </source>
</evidence>
<feature type="domain" description="Nudix hydrolase" evidence="7">
    <location>
        <begin position="10"/>
        <end position="217"/>
    </location>
</feature>
<protein>
    <submittedName>
        <fullName evidence="8">NUDIX domain-containing protein</fullName>
    </submittedName>
</protein>
<keyword evidence="4" id="KW-0378">Hydrolase</keyword>
<comment type="cofactor">
    <cofactor evidence="1">
        <name>Mn(2+)</name>
        <dbReference type="ChEBI" id="CHEBI:29035"/>
    </cofactor>
</comment>
<dbReference type="Proteomes" id="UP000199608">
    <property type="component" value="Unassembled WGS sequence"/>
</dbReference>
<keyword evidence="5" id="KW-0460">Magnesium</keyword>
<dbReference type="InterPro" id="IPR039121">
    <property type="entry name" value="NUDT19"/>
</dbReference>
<dbReference type="GO" id="GO:0046872">
    <property type="term" value="F:metal ion binding"/>
    <property type="evidence" value="ECO:0007669"/>
    <property type="project" value="UniProtKB-KW"/>
</dbReference>
<keyword evidence="9" id="KW-1185">Reference proteome</keyword>
<reference evidence="9" key="1">
    <citation type="submission" date="2016-10" db="EMBL/GenBank/DDBJ databases">
        <authorList>
            <person name="Varghese N."/>
            <person name="Submissions S."/>
        </authorList>
    </citation>
    <scope>NUCLEOTIDE SEQUENCE [LARGE SCALE GENOMIC DNA]</scope>
    <source>
        <strain evidence="9">DSM 3384</strain>
    </source>
</reference>
<dbReference type="InterPro" id="IPR000086">
    <property type="entry name" value="NUDIX_hydrolase_dom"/>
</dbReference>
<keyword evidence="6" id="KW-0464">Manganese</keyword>
<evidence type="ECO:0000313" key="9">
    <source>
        <dbReference type="Proteomes" id="UP000199608"/>
    </source>
</evidence>
<keyword evidence="3" id="KW-0479">Metal-binding</keyword>
<dbReference type="PROSITE" id="PS51462">
    <property type="entry name" value="NUDIX"/>
    <property type="match status" value="1"/>
</dbReference>
<evidence type="ECO:0000256" key="4">
    <source>
        <dbReference type="ARBA" id="ARBA00022801"/>
    </source>
</evidence>
<organism evidence="8 9">
    <name type="scientific">Desulfobacula phenolica</name>
    <dbReference type="NCBI Taxonomy" id="90732"/>
    <lineage>
        <taxon>Bacteria</taxon>
        <taxon>Pseudomonadati</taxon>
        <taxon>Thermodesulfobacteriota</taxon>
        <taxon>Desulfobacteria</taxon>
        <taxon>Desulfobacterales</taxon>
        <taxon>Desulfobacteraceae</taxon>
        <taxon>Desulfobacula</taxon>
    </lineage>
</organism>
<accession>A0A1H2J0Y3</accession>
<dbReference type="Gene3D" id="3.90.79.10">
    <property type="entry name" value="Nucleoside Triphosphate Pyrophosphohydrolase"/>
    <property type="match status" value="1"/>
</dbReference>
<evidence type="ECO:0000256" key="1">
    <source>
        <dbReference type="ARBA" id="ARBA00001936"/>
    </source>
</evidence>
<evidence type="ECO:0000259" key="7">
    <source>
        <dbReference type="PROSITE" id="PS51462"/>
    </source>
</evidence>
<dbReference type="AlphaFoldDB" id="A0A1H2J0Y3"/>
<sequence length="301" mass="34265">MTDKKTAPPPLRKASTVILVRENNQELEVYLLRRSTKSGFMGGLYVFPGGVVDPEDNGFDSWSPHIDMVPDQIEKQLGGHLFSNEDALGFSVAAIRETLEEAGVFIASVNNKTQKDIEDICKFRLKKGLPKSWFRTKMMDENWTLSFSSLGKWSHWITPELMKKRFDTRFFIAFMPENQICIPDNMETKHGIWVTPKIALEKNLEAQIPLSPPTVVTLTQLLKFKNLDDLKQEIQTRSWGEPVSPRLVQSSNGPVILEPWDTECHNDCKIDTSDLSEKVLPAGSWFSRIWCDKGVWKPVGI</sequence>